<sequence>MSVADICEYIHSNHLRQTHEKPVFKWYIIGLSASRIRFVEGIEGHSNSETDQLCYGLRDVLKSMNFVALWDRVWLQARITQGHFGVEHAQTGLHFAVYNWVLDSIEVDLDPSWSANKRKYVHLALARLRACNLNNTLPGHFRAKDCPPRVPFEEIDTSQAFHMECHWGRQFYGSDLSPGFSTVTSEVDDFLDAQDNLNGIIPSEIQNDINAGAAVEAYDPEIEPIEFAYAVVGEERPTSQNCAICAEDYGHPREYDLCLKLRACGHYFHYACVYDWINGVATNSNRCPECRAEICKQRRDLRVVGTNHATSGPTEHPSVSSSTETGSDETTQAGDASSAVSDGQAHAAVVAVVVVQASQEARDAPSIDELSTPGEDDSQTVGNGTSDERSDEDQVVEAFATLNIIGERDENNSGWETFNADDIETFQTAGLTERPTSPIYVPGDLSPPMQRLQFEFPRLYFGGAPVTYRSYEPESEFEYDMDRSETEEEGKEGEEDAWWRRDDIWPGGEDM</sequence>
<dbReference type="InterPro" id="IPR013083">
    <property type="entry name" value="Znf_RING/FYVE/PHD"/>
</dbReference>
<keyword evidence="8" id="KW-1185">Reference proteome</keyword>
<dbReference type="AlphaFoldDB" id="A0A9P4H3I5"/>
<dbReference type="InterPro" id="IPR001841">
    <property type="entry name" value="Znf_RING"/>
</dbReference>
<reference evidence="7" key="1">
    <citation type="journal article" date="2020" name="Stud. Mycol.">
        <title>101 Dothideomycetes genomes: a test case for predicting lifestyles and emergence of pathogens.</title>
        <authorList>
            <person name="Haridas S."/>
            <person name="Albert R."/>
            <person name="Binder M."/>
            <person name="Bloem J."/>
            <person name="Labutti K."/>
            <person name="Salamov A."/>
            <person name="Andreopoulos B."/>
            <person name="Baker S."/>
            <person name="Barry K."/>
            <person name="Bills G."/>
            <person name="Bluhm B."/>
            <person name="Cannon C."/>
            <person name="Castanera R."/>
            <person name="Culley D."/>
            <person name="Daum C."/>
            <person name="Ezra D."/>
            <person name="Gonzalez J."/>
            <person name="Henrissat B."/>
            <person name="Kuo A."/>
            <person name="Liang C."/>
            <person name="Lipzen A."/>
            <person name="Lutzoni F."/>
            <person name="Magnuson J."/>
            <person name="Mondo S."/>
            <person name="Nolan M."/>
            <person name="Ohm R."/>
            <person name="Pangilinan J."/>
            <person name="Park H.-J."/>
            <person name="Ramirez L."/>
            <person name="Alfaro M."/>
            <person name="Sun H."/>
            <person name="Tritt A."/>
            <person name="Yoshinaga Y."/>
            <person name="Zwiers L.-H."/>
            <person name="Turgeon B."/>
            <person name="Goodwin S."/>
            <person name="Spatafora J."/>
            <person name="Crous P."/>
            <person name="Grigoriev I."/>
        </authorList>
    </citation>
    <scope>NUCLEOTIDE SEQUENCE</scope>
    <source>
        <strain evidence="7">CBS 110217</strain>
    </source>
</reference>
<evidence type="ECO:0000313" key="8">
    <source>
        <dbReference type="Proteomes" id="UP000799777"/>
    </source>
</evidence>
<dbReference type="OrthoDB" id="21204at2759"/>
<feature type="domain" description="RING-type" evidence="6">
    <location>
        <begin position="242"/>
        <end position="291"/>
    </location>
</feature>
<feature type="region of interest" description="Disordered" evidence="5">
    <location>
        <begin position="362"/>
        <end position="392"/>
    </location>
</feature>
<keyword evidence="2 4" id="KW-0863">Zinc-finger</keyword>
<comment type="caution">
    <text evidence="7">The sequence shown here is derived from an EMBL/GenBank/DDBJ whole genome shotgun (WGS) entry which is preliminary data.</text>
</comment>
<evidence type="ECO:0000259" key="6">
    <source>
        <dbReference type="PROSITE" id="PS50089"/>
    </source>
</evidence>
<dbReference type="EMBL" id="ML978228">
    <property type="protein sequence ID" value="KAF2027341.1"/>
    <property type="molecule type" value="Genomic_DNA"/>
</dbReference>
<dbReference type="SUPFAM" id="SSF57850">
    <property type="entry name" value="RING/U-box"/>
    <property type="match status" value="1"/>
</dbReference>
<dbReference type="Pfam" id="PF13639">
    <property type="entry name" value="zf-RING_2"/>
    <property type="match status" value="1"/>
</dbReference>
<protein>
    <recommendedName>
        <fullName evidence="6">RING-type domain-containing protein</fullName>
    </recommendedName>
</protein>
<evidence type="ECO:0000256" key="3">
    <source>
        <dbReference type="ARBA" id="ARBA00022833"/>
    </source>
</evidence>
<dbReference type="PROSITE" id="PS50089">
    <property type="entry name" value="ZF_RING_2"/>
    <property type="match status" value="1"/>
</dbReference>
<dbReference type="PANTHER" id="PTHR45969:SF69">
    <property type="entry name" value="FINGER DOMAIN PROTEIN, PUTATIVE (AFU_ORTHOLOGUE AFUA_3G12190)-RELATED"/>
    <property type="match status" value="1"/>
</dbReference>
<proteinExistence type="predicted"/>
<dbReference type="PANTHER" id="PTHR45969">
    <property type="entry name" value="RING ZINC FINGER PROTEIN-RELATED"/>
    <property type="match status" value="1"/>
</dbReference>
<organism evidence="7 8">
    <name type="scientific">Setomelanomma holmii</name>
    <dbReference type="NCBI Taxonomy" id="210430"/>
    <lineage>
        <taxon>Eukaryota</taxon>
        <taxon>Fungi</taxon>
        <taxon>Dikarya</taxon>
        <taxon>Ascomycota</taxon>
        <taxon>Pezizomycotina</taxon>
        <taxon>Dothideomycetes</taxon>
        <taxon>Pleosporomycetidae</taxon>
        <taxon>Pleosporales</taxon>
        <taxon>Pleosporineae</taxon>
        <taxon>Phaeosphaeriaceae</taxon>
        <taxon>Setomelanomma</taxon>
    </lineage>
</organism>
<evidence type="ECO:0000256" key="2">
    <source>
        <dbReference type="ARBA" id="ARBA00022771"/>
    </source>
</evidence>
<feature type="compositionally biased region" description="Acidic residues" evidence="5">
    <location>
        <begin position="473"/>
        <end position="496"/>
    </location>
</feature>
<feature type="region of interest" description="Disordered" evidence="5">
    <location>
        <begin position="306"/>
        <end position="341"/>
    </location>
</feature>
<dbReference type="GO" id="GO:0061630">
    <property type="term" value="F:ubiquitin protein ligase activity"/>
    <property type="evidence" value="ECO:0007669"/>
    <property type="project" value="TreeGrafter"/>
</dbReference>
<evidence type="ECO:0000256" key="4">
    <source>
        <dbReference type="PROSITE-ProRule" id="PRU00175"/>
    </source>
</evidence>
<dbReference type="GO" id="GO:0008270">
    <property type="term" value="F:zinc ion binding"/>
    <property type="evidence" value="ECO:0007669"/>
    <property type="project" value="UniProtKB-KW"/>
</dbReference>
<evidence type="ECO:0000256" key="1">
    <source>
        <dbReference type="ARBA" id="ARBA00022723"/>
    </source>
</evidence>
<feature type="region of interest" description="Disordered" evidence="5">
    <location>
        <begin position="473"/>
        <end position="511"/>
    </location>
</feature>
<feature type="compositionally biased region" description="Polar residues" evidence="5">
    <location>
        <begin position="332"/>
        <end position="341"/>
    </location>
</feature>
<name>A0A9P4H3I5_9PLEO</name>
<dbReference type="SMART" id="SM00184">
    <property type="entry name" value="RING"/>
    <property type="match status" value="1"/>
</dbReference>
<evidence type="ECO:0000313" key="7">
    <source>
        <dbReference type="EMBL" id="KAF2027341.1"/>
    </source>
</evidence>
<accession>A0A9P4H3I5</accession>
<dbReference type="Proteomes" id="UP000799777">
    <property type="component" value="Unassembled WGS sequence"/>
</dbReference>
<gene>
    <name evidence="7" type="ORF">EK21DRAFT_114967</name>
</gene>
<dbReference type="Gene3D" id="3.30.40.10">
    <property type="entry name" value="Zinc/RING finger domain, C3HC4 (zinc finger)"/>
    <property type="match status" value="1"/>
</dbReference>
<evidence type="ECO:0000256" key="5">
    <source>
        <dbReference type="SAM" id="MobiDB-lite"/>
    </source>
</evidence>
<keyword evidence="1" id="KW-0479">Metal-binding</keyword>
<dbReference type="GO" id="GO:0016567">
    <property type="term" value="P:protein ubiquitination"/>
    <property type="evidence" value="ECO:0007669"/>
    <property type="project" value="TreeGrafter"/>
</dbReference>
<keyword evidence="3" id="KW-0862">Zinc</keyword>
<feature type="compositionally biased region" description="Low complexity" evidence="5">
    <location>
        <begin position="318"/>
        <end position="331"/>
    </location>
</feature>